<evidence type="ECO:0000256" key="2">
    <source>
        <dbReference type="ARBA" id="ARBA00012465"/>
    </source>
</evidence>
<dbReference type="Proteomes" id="UP001482620">
    <property type="component" value="Unassembled WGS sequence"/>
</dbReference>
<dbReference type="PANTHER" id="PTHR10363:SF2">
    <property type="entry name" value="BLEOMYCIN HYDROLASE"/>
    <property type="match status" value="1"/>
</dbReference>
<name>A0ABV0T0Z3_9TELE</name>
<evidence type="ECO:0000256" key="3">
    <source>
        <dbReference type="ARBA" id="ARBA00022227"/>
    </source>
</evidence>
<dbReference type="SUPFAM" id="SSF54001">
    <property type="entry name" value="Cysteine proteinases"/>
    <property type="match status" value="1"/>
</dbReference>
<dbReference type="InterPro" id="IPR038765">
    <property type="entry name" value="Papain-like_cys_pep_sf"/>
</dbReference>
<dbReference type="EC" id="3.4.22.40" evidence="2"/>
<evidence type="ECO:0000313" key="8">
    <source>
        <dbReference type="Proteomes" id="UP001482620"/>
    </source>
</evidence>
<dbReference type="EMBL" id="JAHRIQ010014345">
    <property type="protein sequence ID" value="MEQ2226061.1"/>
    <property type="molecule type" value="Genomic_DNA"/>
</dbReference>
<proteinExistence type="predicted"/>
<evidence type="ECO:0000256" key="1">
    <source>
        <dbReference type="ARBA" id="ARBA00000423"/>
    </source>
</evidence>
<keyword evidence="6" id="KW-0788">Thiol protease</keyword>
<evidence type="ECO:0000313" key="7">
    <source>
        <dbReference type="EMBL" id="MEQ2226061.1"/>
    </source>
</evidence>
<evidence type="ECO:0000256" key="5">
    <source>
        <dbReference type="ARBA" id="ARBA00022801"/>
    </source>
</evidence>
<dbReference type="InterPro" id="IPR000169">
    <property type="entry name" value="Pept_cys_AS"/>
</dbReference>
<comment type="caution">
    <text evidence="7">The sequence shown here is derived from an EMBL/GenBank/DDBJ whole genome shotgun (WGS) entry which is preliminary data.</text>
</comment>
<dbReference type="Gene3D" id="3.90.70.10">
    <property type="entry name" value="Cysteine proteinases"/>
    <property type="match status" value="1"/>
</dbReference>
<dbReference type="PANTHER" id="PTHR10363">
    <property type="entry name" value="BLEOMYCIN HYDROLASE"/>
    <property type="match status" value="1"/>
</dbReference>
<reference evidence="7 8" key="1">
    <citation type="submission" date="2021-06" db="EMBL/GenBank/DDBJ databases">
        <authorList>
            <person name="Palmer J.M."/>
        </authorList>
    </citation>
    <scope>NUCLEOTIDE SEQUENCE [LARGE SCALE GENOMIC DNA]</scope>
    <source>
        <strain evidence="8">if_2019</strain>
        <tissue evidence="7">Muscle</tissue>
    </source>
</reference>
<evidence type="ECO:0000256" key="4">
    <source>
        <dbReference type="ARBA" id="ARBA00022670"/>
    </source>
</evidence>
<comment type="catalytic activity">
    <reaction evidence="1">
        <text>Inactivates bleomycin B2 (a cytotoxic glycometallopeptide) by hydrolysis of a carboxyamide bond of beta-aminoalanine, but also shows general aminopeptidase activity. The specificity varies somewhat with source, but amino acid arylamides of Met, Leu and Ala are preferred.</text>
        <dbReference type="EC" id="3.4.22.40"/>
    </reaction>
</comment>
<organism evidence="7 8">
    <name type="scientific">Ilyodon furcidens</name>
    <name type="common">goldbreast splitfin</name>
    <dbReference type="NCBI Taxonomy" id="33524"/>
    <lineage>
        <taxon>Eukaryota</taxon>
        <taxon>Metazoa</taxon>
        <taxon>Chordata</taxon>
        <taxon>Craniata</taxon>
        <taxon>Vertebrata</taxon>
        <taxon>Euteleostomi</taxon>
        <taxon>Actinopterygii</taxon>
        <taxon>Neopterygii</taxon>
        <taxon>Teleostei</taxon>
        <taxon>Neoteleostei</taxon>
        <taxon>Acanthomorphata</taxon>
        <taxon>Ovalentaria</taxon>
        <taxon>Atherinomorphae</taxon>
        <taxon>Cyprinodontiformes</taxon>
        <taxon>Goodeidae</taxon>
        <taxon>Ilyodon</taxon>
    </lineage>
</organism>
<dbReference type="Pfam" id="PF03051">
    <property type="entry name" value="Peptidase_C1_2"/>
    <property type="match status" value="1"/>
</dbReference>
<keyword evidence="8" id="KW-1185">Reference proteome</keyword>
<evidence type="ECO:0000256" key="6">
    <source>
        <dbReference type="ARBA" id="ARBA00022807"/>
    </source>
</evidence>
<gene>
    <name evidence="7" type="ORF">ILYODFUR_023797</name>
</gene>
<dbReference type="InterPro" id="IPR004134">
    <property type="entry name" value="Peptidase_C1B"/>
</dbReference>
<dbReference type="PROSITE" id="PS00139">
    <property type="entry name" value="THIOL_PROTEASE_CYS"/>
    <property type="match status" value="1"/>
</dbReference>
<keyword evidence="5" id="KW-0378">Hydrolase</keyword>
<protein>
    <recommendedName>
        <fullName evidence="3">Bleomycin hydrolase</fullName>
        <ecNumber evidence="2">3.4.22.40</ecNumber>
    </recommendedName>
</protein>
<accession>A0ABV0T0Z3</accession>
<sequence length="160" mass="18380">MDAGLSPEKVTTFTKRLRSEPRYLLAQNVSTCIDPLEVCLHRQTVQDTVHIFQHSIPTEGKPITNQKSSGRCWIFSCLNVMRLPFIKKFNLEEFEFSQSYLFFWDKVMYTAQSHYYLIIIIVVHVINTATNGVSSFGILCAHLFALMQCYYAALSPCHCS</sequence>
<keyword evidence="4" id="KW-0645">Protease</keyword>